<reference evidence="3 4" key="1">
    <citation type="submission" date="2013-04" db="EMBL/GenBank/DDBJ databases">
        <title>The Genome Sequence of Treponema medium ATCC 700293.</title>
        <authorList>
            <consortium name="The Broad Institute Genomics Platform"/>
            <person name="Earl A."/>
            <person name="Ward D."/>
            <person name="Feldgarden M."/>
            <person name="Gevers D."/>
            <person name="Leonetti C."/>
            <person name="Blanton J.M."/>
            <person name="Dewhirst F.E."/>
            <person name="Izard J."/>
            <person name="Walker B."/>
            <person name="Young S."/>
            <person name="Zeng Q."/>
            <person name="Gargeya S."/>
            <person name="Fitzgerald M."/>
            <person name="Haas B."/>
            <person name="Abouelleil A."/>
            <person name="Allen A.W."/>
            <person name="Alvarado L."/>
            <person name="Arachchi H.M."/>
            <person name="Berlin A.M."/>
            <person name="Chapman S.B."/>
            <person name="Gainer-Dewar J."/>
            <person name="Goldberg J."/>
            <person name="Griggs A."/>
            <person name="Gujja S."/>
            <person name="Hansen M."/>
            <person name="Howarth C."/>
            <person name="Imamovic A."/>
            <person name="Ireland A."/>
            <person name="Larimer J."/>
            <person name="McCowan C."/>
            <person name="Murphy C."/>
            <person name="Pearson M."/>
            <person name="Poon T.W."/>
            <person name="Priest M."/>
            <person name="Roberts A."/>
            <person name="Saif S."/>
            <person name="Shea T."/>
            <person name="Sisk P."/>
            <person name="Sykes S."/>
            <person name="Wortman J."/>
            <person name="Nusbaum C."/>
            <person name="Birren B."/>
        </authorList>
    </citation>
    <scope>NUCLEOTIDE SEQUENCE [LARGE SCALE GENOMIC DNA]</scope>
    <source>
        <strain evidence="3 4">ATCC 700293</strain>
    </source>
</reference>
<accession>A0AA87TET8</accession>
<evidence type="ECO:0000313" key="3">
    <source>
        <dbReference type="EMBL" id="EPF28612.1"/>
    </source>
</evidence>
<evidence type="ECO:0000256" key="1">
    <source>
        <dbReference type="ARBA" id="ARBA00022729"/>
    </source>
</evidence>
<dbReference type="PROSITE" id="PS51257">
    <property type="entry name" value="PROKAR_LIPOPROTEIN"/>
    <property type="match status" value="1"/>
</dbReference>
<protein>
    <recommendedName>
        <fullName evidence="2">Solute-binding protein family 3/N-terminal domain-containing protein</fullName>
    </recommendedName>
</protein>
<dbReference type="SUPFAM" id="SSF53850">
    <property type="entry name" value="Periplasmic binding protein-like II"/>
    <property type="match status" value="1"/>
</dbReference>
<dbReference type="PANTHER" id="PTHR35936:SF34">
    <property type="entry name" value="ABC TRANSPORTER EXTRACELLULAR-BINDING PROTEIN YCKB-RELATED"/>
    <property type="match status" value="1"/>
</dbReference>
<organism evidence="3 4">
    <name type="scientific">Treponema medium ATCC 700293</name>
    <dbReference type="NCBI Taxonomy" id="1125700"/>
    <lineage>
        <taxon>Bacteria</taxon>
        <taxon>Pseudomonadati</taxon>
        <taxon>Spirochaetota</taxon>
        <taxon>Spirochaetia</taxon>
        <taxon>Spirochaetales</taxon>
        <taxon>Treponemataceae</taxon>
        <taxon>Treponema</taxon>
    </lineage>
</organism>
<evidence type="ECO:0000313" key="4">
    <source>
        <dbReference type="Proteomes" id="UP000014634"/>
    </source>
</evidence>
<keyword evidence="1" id="KW-0732">Signal</keyword>
<dbReference type="Pfam" id="PF00497">
    <property type="entry name" value="SBP_bac_3"/>
    <property type="match status" value="1"/>
</dbReference>
<dbReference type="Proteomes" id="UP000014634">
    <property type="component" value="Unassembled WGS sequence"/>
</dbReference>
<name>A0AA87TET8_TREMD</name>
<sequence length="276" mass="31023">MKIKSFFGIFLLFTILSCTGHQTDKAGINDPSLARIIVKNELVVGVDPSIPPLSFYSSTGAIAGYESDVAQVIADKLGVKLRLVPITSIADRILELENRGIDYIASGFINNETNAERFLLSTPYLRDSLVVVVLQSMDGTTTFNQFSDLRNKRIGIPSDQDMFEVVMKSPLYINNGRRPYRYSRQENMLLALDYDQLDAVVMNLLTYYSKITIEKKPYKVIEDPLNITSYSYAFRKEDGELAKTINAFLTDMARDGTLRAISTKWFGADVSMVGKY</sequence>
<dbReference type="Gene3D" id="3.40.190.10">
    <property type="entry name" value="Periplasmic binding protein-like II"/>
    <property type="match status" value="2"/>
</dbReference>
<dbReference type="EMBL" id="ATFE01000009">
    <property type="protein sequence ID" value="EPF28612.1"/>
    <property type="molecule type" value="Genomic_DNA"/>
</dbReference>
<dbReference type="InterPro" id="IPR001638">
    <property type="entry name" value="Solute-binding_3/MltF_N"/>
</dbReference>
<evidence type="ECO:0000259" key="2">
    <source>
        <dbReference type="SMART" id="SM00062"/>
    </source>
</evidence>
<dbReference type="AlphaFoldDB" id="A0AA87TET8"/>
<gene>
    <name evidence="3" type="ORF">HMPREF9195_01310</name>
</gene>
<feature type="domain" description="Solute-binding protein family 3/N-terminal" evidence="2">
    <location>
        <begin position="41"/>
        <end position="269"/>
    </location>
</feature>
<dbReference type="SMART" id="SM00062">
    <property type="entry name" value="PBPb"/>
    <property type="match status" value="1"/>
</dbReference>
<proteinExistence type="predicted"/>
<comment type="caution">
    <text evidence="3">The sequence shown here is derived from an EMBL/GenBank/DDBJ whole genome shotgun (WGS) entry which is preliminary data.</text>
</comment>
<dbReference type="CDD" id="cd13530">
    <property type="entry name" value="PBP2_peptides_like"/>
    <property type="match status" value="1"/>
</dbReference>
<dbReference type="PANTHER" id="PTHR35936">
    <property type="entry name" value="MEMBRANE-BOUND LYTIC MUREIN TRANSGLYCOSYLASE F"/>
    <property type="match status" value="1"/>
</dbReference>
<dbReference type="RefSeq" id="WP_016523255.1">
    <property type="nucleotide sequence ID" value="NZ_KE332517.1"/>
</dbReference>